<feature type="compositionally biased region" description="Polar residues" evidence="1">
    <location>
        <begin position="44"/>
        <end position="54"/>
    </location>
</feature>
<evidence type="ECO:0000313" key="3">
    <source>
        <dbReference type="Proteomes" id="UP000256328"/>
    </source>
</evidence>
<dbReference type="AlphaFoldDB" id="A0A3D8QIH8"/>
<organism evidence="2 3">
    <name type="scientific">Coleophoma crateriformis</name>
    <dbReference type="NCBI Taxonomy" id="565419"/>
    <lineage>
        <taxon>Eukaryota</taxon>
        <taxon>Fungi</taxon>
        <taxon>Dikarya</taxon>
        <taxon>Ascomycota</taxon>
        <taxon>Pezizomycotina</taxon>
        <taxon>Leotiomycetes</taxon>
        <taxon>Helotiales</taxon>
        <taxon>Dermateaceae</taxon>
        <taxon>Coleophoma</taxon>
    </lineage>
</organism>
<feature type="compositionally biased region" description="Polar residues" evidence="1">
    <location>
        <begin position="62"/>
        <end position="74"/>
    </location>
</feature>
<dbReference type="EMBL" id="PDLN01000018">
    <property type="protein sequence ID" value="RDW61636.1"/>
    <property type="molecule type" value="Genomic_DNA"/>
</dbReference>
<proteinExistence type="predicted"/>
<evidence type="ECO:0000256" key="1">
    <source>
        <dbReference type="SAM" id="MobiDB-lite"/>
    </source>
</evidence>
<feature type="region of interest" description="Disordered" evidence="1">
    <location>
        <begin position="41"/>
        <end position="80"/>
    </location>
</feature>
<keyword evidence="3" id="KW-1185">Reference proteome</keyword>
<name>A0A3D8QIH8_9HELO</name>
<comment type="caution">
    <text evidence="2">The sequence shown here is derived from an EMBL/GenBank/DDBJ whole genome shotgun (WGS) entry which is preliminary data.</text>
</comment>
<protein>
    <submittedName>
        <fullName evidence="2">Uncharacterized protein</fullName>
    </submittedName>
</protein>
<dbReference type="Proteomes" id="UP000256328">
    <property type="component" value="Unassembled WGS sequence"/>
</dbReference>
<reference evidence="2 3" key="1">
    <citation type="journal article" date="2018" name="IMA Fungus">
        <title>IMA Genome-F 9: Draft genome sequence of Annulohypoxylon stygium, Aspergillus mulundensis, Berkeleyomyces basicola (syn. Thielaviopsis basicola), Ceratocystis smalleyi, two Cercospora beticola strains, Coleophoma cylindrospora, Fusarium fracticaudum, Phialophora cf. hyalina, and Morchella septimelata.</title>
        <authorList>
            <person name="Wingfield B.D."/>
            <person name="Bills G.F."/>
            <person name="Dong Y."/>
            <person name="Huang W."/>
            <person name="Nel W.J."/>
            <person name="Swalarsk-Parry B.S."/>
            <person name="Vaghefi N."/>
            <person name="Wilken P.M."/>
            <person name="An Z."/>
            <person name="de Beer Z.W."/>
            <person name="De Vos L."/>
            <person name="Chen L."/>
            <person name="Duong T.A."/>
            <person name="Gao Y."/>
            <person name="Hammerbacher A."/>
            <person name="Kikkert J.R."/>
            <person name="Li Y."/>
            <person name="Li H."/>
            <person name="Li K."/>
            <person name="Li Q."/>
            <person name="Liu X."/>
            <person name="Ma X."/>
            <person name="Naidoo K."/>
            <person name="Pethybridge S.J."/>
            <person name="Sun J."/>
            <person name="Steenkamp E.T."/>
            <person name="van der Nest M.A."/>
            <person name="van Wyk S."/>
            <person name="Wingfield M.J."/>
            <person name="Xiong C."/>
            <person name="Yue Q."/>
            <person name="Zhang X."/>
        </authorList>
    </citation>
    <scope>NUCLEOTIDE SEQUENCE [LARGE SCALE GENOMIC DNA]</scope>
    <source>
        <strain evidence="2 3">BP5796</strain>
    </source>
</reference>
<gene>
    <name evidence="2" type="ORF">BP5796_11528</name>
</gene>
<accession>A0A3D8QIH8</accession>
<sequence length="224" mass="23961">MTAWNMEVAQNIHRHVVRAAMKPPMIGPVYDLSTETVPIDEIPSRSTRISQTSRHLPAPRQPSFSSRKTTSNIPNKEPHIGKVKDALAAIDLRQRANSKGPKGGGQEIDGQSHGGFGRIHVEILGDDWQTGAMIVETMIRLNPVADRMSVTAHLRLVVQLSGFLRSDGEKATRKGSSSFTPSPAVVGGLVGAISISRVGATSTALIADSLDARSAMVNIDVGSR</sequence>
<dbReference type="OrthoDB" id="10618788at2759"/>
<evidence type="ECO:0000313" key="2">
    <source>
        <dbReference type="EMBL" id="RDW61636.1"/>
    </source>
</evidence>